<keyword evidence="4" id="KW-1185">Reference proteome</keyword>
<feature type="compositionally biased region" description="Polar residues" evidence="1">
    <location>
        <begin position="46"/>
        <end position="56"/>
    </location>
</feature>
<sequence length="70" mass="7354">MASIIFGKDRATGEYAKDLKEMVGGDDAGVQVHDTEDAVDTDINMANTGMSKSTPQHGVVGQGDTPTSRK</sequence>
<accession>A0ABC8S8Q7</accession>
<feature type="region of interest" description="Disordered" evidence="1">
    <location>
        <begin position="46"/>
        <end position="70"/>
    </location>
</feature>
<name>A0ABC8S8Q7_9AQUA</name>
<comment type="caution">
    <text evidence="2">The sequence shown here is derived from an EMBL/GenBank/DDBJ whole genome shotgun (WGS) entry which is preliminary data.</text>
</comment>
<reference evidence="2 4" key="1">
    <citation type="submission" date="2024-02" db="EMBL/GenBank/DDBJ databases">
        <authorList>
            <person name="Vignale AGUSTIN F."/>
            <person name="Sosa J E."/>
            <person name="Modenutti C."/>
        </authorList>
    </citation>
    <scope>NUCLEOTIDE SEQUENCE [LARGE SCALE GENOMIC DNA]</scope>
</reference>
<evidence type="ECO:0000313" key="4">
    <source>
        <dbReference type="Proteomes" id="UP001642360"/>
    </source>
</evidence>
<dbReference type="EMBL" id="CAUOFW020002380">
    <property type="protein sequence ID" value="CAK9153338.1"/>
    <property type="molecule type" value="Genomic_DNA"/>
</dbReference>
<dbReference type="AlphaFoldDB" id="A0ABC8S8Q7"/>
<evidence type="ECO:0000256" key="1">
    <source>
        <dbReference type="SAM" id="MobiDB-lite"/>
    </source>
</evidence>
<evidence type="ECO:0000313" key="2">
    <source>
        <dbReference type="EMBL" id="CAK9153338.1"/>
    </source>
</evidence>
<dbReference type="EMBL" id="CAUOFW020007191">
    <property type="protein sequence ID" value="CAK9177954.1"/>
    <property type="molecule type" value="Genomic_DNA"/>
</dbReference>
<dbReference type="Proteomes" id="UP001642360">
    <property type="component" value="Unassembled WGS sequence"/>
</dbReference>
<protein>
    <submittedName>
        <fullName evidence="2">Uncharacterized protein</fullName>
    </submittedName>
</protein>
<evidence type="ECO:0000313" key="3">
    <source>
        <dbReference type="EMBL" id="CAK9177954.1"/>
    </source>
</evidence>
<gene>
    <name evidence="2" type="ORF">ILEXP_LOCUS21576</name>
    <name evidence="3" type="ORF">ILEXP_LOCUS47869</name>
</gene>
<proteinExistence type="predicted"/>
<organism evidence="2 4">
    <name type="scientific">Ilex paraguariensis</name>
    <name type="common">yerba mate</name>
    <dbReference type="NCBI Taxonomy" id="185542"/>
    <lineage>
        <taxon>Eukaryota</taxon>
        <taxon>Viridiplantae</taxon>
        <taxon>Streptophyta</taxon>
        <taxon>Embryophyta</taxon>
        <taxon>Tracheophyta</taxon>
        <taxon>Spermatophyta</taxon>
        <taxon>Magnoliopsida</taxon>
        <taxon>eudicotyledons</taxon>
        <taxon>Gunneridae</taxon>
        <taxon>Pentapetalae</taxon>
        <taxon>asterids</taxon>
        <taxon>campanulids</taxon>
        <taxon>Aquifoliales</taxon>
        <taxon>Aquifoliaceae</taxon>
        <taxon>Ilex</taxon>
    </lineage>
</organism>